<protein>
    <recommendedName>
        <fullName evidence="2">Lipoprotein</fullName>
    </recommendedName>
</protein>
<reference evidence="1" key="1">
    <citation type="submission" date="2024-07" db="EMBL/GenBank/DDBJ databases">
        <title>Complete genome sequence of Prevotella sp. YM-2024 GTC17253.</title>
        <authorList>
            <person name="Hayashi M."/>
            <person name="Muto Y."/>
            <person name="Tanaka K."/>
            <person name="Niwa H."/>
        </authorList>
    </citation>
    <scope>NUCLEOTIDE SEQUENCE</scope>
    <source>
        <strain evidence="1">GTC17253</strain>
    </source>
</reference>
<organism evidence="1">
    <name type="scientific">Prevotella sp. GTC17253</name>
    <dbReference type="NCBI Taxonomy" id="3236793"/>
    <lineage>
        <taxon>Bacteria</taxon>
        <taxon>Pseudomonadati</taxon>
        <taxon>Bacteroidota</taxon>
        <taxon>Bacteroidia</taxon>
        <taxon>Bacteroidales</taxon>
        <taxon>Prevotellaceae</taxon>
        <taxon>Prevotella</taxon>
    </lineage>
</organism>
<accession>A0AB33IWT6</accession>
<gene>
    <name evidence="1" type="ORF">GTC17253_17680</name>
</gene>
<proteinExistence type="predicted"/>
<evidence type="ECO:0008006" key="2">
    <source>
        <dbReference type="Google" id="ProtNLM"/>
    </source>
</evidence>
<dbReference type="EMBL" id="AP035785">
    <property type="protein sequence ID" value="BFO71802.1"/>
    <property type="molecule type" value="Genomic_DNA"/>
</dbReference>
<evidence type="ECO:0000313" key="1">
    <source>
        <dbReference type="EMBL" id="BFO71802.1"/>
    </source>
</evidence>
<name>A0AB33IWT6_9BACT</name>
<dbReference type="AlphaFoldDB" id="A0AB33IWT6"/>
<sequence length="74" mass="8247">MVLALGAGGCDKWPAFLTRGNSFVDFAVFSYFCDIIYHKRKGENYAQYTCNDEKSAHHQCAGVYLHAGSDDDGY</sequence>